<organism evidence="2 3">
    <name type="scientific">Cloacibacterium rupense</name>
    <dbReference type="NCBI Taxonomy" id="517423"/>
    <lineage>
        <taxon>Bacteria</taxon>
        <taxon>Pseudomonadati</taxon>
        <taxon>Bacteroidota</taxon>
        <taxon>Flavobacteriia</taxon>
        <taxon>Flavobacteriales</taxon>
        <taxon>Weeksellaceae</taxon>
    </lineage>
</organism>
<sequence length="151" mass="16929">MKKTKKFIASFLLILPIISFAQSKEDISAWLNAYASDLLGYFNNGANEFSVTKEGLITKKTGSVNADGVILLSENTSFNVKDLIISEVKCKPDGKNYQFSLQTNGEKIKLYNGLLVSKVDFFSLSPDITRCERVLKAIYLLAQRMQEEKSE</sequence>
<gene>
    <name evidence="2" type="ORF">GCM10010992_20140</name>
</gene>
<evidence type="ECO:0000313" key="3">
    <source>
        <dbReference type="Proteomes" id="UP000620064"/>
    </source>
</evidence>
<evidence type="ECO:0000256" key="1">
    <source>
        <dbReference type="SAM" id="SignalP"/>
    </source>
</evidence>
<proteinExistence type="predicted"/>
<accession>A0ABQ2NRD2</accession>
<protein>
    <recommendedName>
        <fullName evidence="4">DUF4468 domain-containing protein</fullName>
    </recommendedName>
</protein>
<feature type="chain" id="PRO_5046266519" description="DUF4468 domain-containing protein" evidence="1">
    <location>
        <begin position="22"/>
        <end position="151"/>
    </location>
</feature>
<feature type="signal peptide" evidence="1">
    <location>
        <begin position="1"/>
        <end position="21"/>
    </location>
</feature>
<reference evidence="3" key="1">
    <citation type="journal article" date="2019" name="Int. J. Syst. Evol. Microbiol.">
        <title>The Global Catalogue of Microorganisms (GCM) 10K type strain sequencing project: providing services to taxonomists for standard genome sequencing and annotation.</title>
        <authorList>
            <consortium name="The Broad Institute Genomics Platform"/>
            <consortium name="The Broad Institute Genome Sequencing Center for Infectious Disease"/>
            <person name="Wu L."/>
            <person name="Ma J."/>
        </authorList>
    </citation>
    <scope>NUCLEOTIDE SEQUENCE [LARGE SCALE GENOMIC DNA]</scope>
    <source>
        <strain evidence="3">CGMCC 1.7656</strain>
    </source>
</reference>
<evidence type="ECO:0000313" key="2">
    <source>
        <dbReference type="EMBL" id="GGP05138.1"/>
    </source>
</evidence>
<comment type="caution">
    <text evidence="2">The sequence shown here is derived from an EMBL/GenBank/DDBJ whole genome shotgun (WGS) entry which is preliminary data.</text>
</comment>
<dbReference type="EMBL" id="BMLV01000004">
    <property type="protein sequence ID" value="GGP05138.1"/>
    <property type="molecule type" value="Genomic_DNA"/>
</dbReference>
<keyword evidence="3" id="KW-1185">Reference proteome</keyword>
<dbReference type="RefSeq" id="WP_188617987.1">
    <property type="nucleotide sequence ID" value="NZ_BMLV01000004.1"/>
</dbReference>
<name>A0ABQ2NRD2_9FLAO</name>
<evidence type="ECO:0008006" key="4">
    <source>
        <dbReference type="Google" id="ProtNLM"/>
    </source>
</evidence>
<dbReference type="Proteomes" id="UP000620064">
    <property type="component" value="Unassembled WGS sequence"/>
</dbReference>
<keyword evidence="1" id="KW-0732">Signal</keyword>